<dbReference type="KEGG" id="gob:Gobs_2837"/>
<feature type="compositionally biased region" description="Low complexity" evidence="1">
    <location>
        <begin position="116"/>
        <end position="133"/>
    </location>
</feature>
<dbReference type="EMBL" id="CP001867">
    <property type="protein sequence ID" value="ADB75467.1"/>
    <property type="molecule type" value="Genomic_DNA"/>
</dbReference>
<name>D2S7K8_GEOOG</name>
<gene>
    <name evidence="2" type="ordered locus">Gobs_2837</name>
</gene>
<feature type="compositionally biased region" description="Basic residues" evidence="1">
    <location>
        <begin position="102"/>
        <end position="115"/>
    </location>
</feature>
<feature type="compositionally biased region" description="Low complexity" evidence="1">
    <location>
        <begin position="90"/>
        <end position="101"/>
    </location>
</feature>
<feature type="region of interest" description="Disordered" evidence="1">
    <location>
        <begin position="60"/>
        <end position="214"/>
    </location>
</feature>
<reference evidence="2 3" key="1">
    <citation type="journal article" date="2010" name="Stand. Genomic Sci.">
        <title>Complete genome sequence of Geodermatophilus obscurus type strain (G-20).</title>
        <authorList>
            <person name="Ivanova N."/>
            <person name="Sikorski J."/>
            <person name="Jando M."/>
            <person name="Munk C."/>
            <person name="Lapidus A."/>
            <person name="Glavina Del Rio T."/>
            <person name="Copeland A."/>
            <person name="Tice H."/>
            <person name="Cheng J.-F."/>
            <person name="Lucas S."/>
            <person name="Chen F."/>
            <person name="Nolan M."/>
            <person name="Bruce D."/>
            <person name="Goodwin L."/>
            <person name="Pitluck S."/>
            <person name="Mavromatis K."/>
            <person name="Mikhailova N."/>
            <person name="Pati A."/>
            <person name="Chen A."/>
            <person name="Palaniappan K."/>
            <person name="Land M."/>
            <person name="Hauser L."/>
            <person name="Chang Y.-J."/>
            <person name="Jeffries C.D."/>
            <person name="Meincke L."/>
            <person name="Brettin T."/>
            <person name="Detter J.C."/>
            <person name="Detter J.C."/>
            <person name="Rohde M."/>
            <person name="Goeker M."/>
            <person name="Bristow J."/>
            <person name="Eisen J.A."/>
            <person name="Markowitz V."/>
            <person name="Hugenholtz P."/>
            <person name="Kyrpides N.C."/>
            <person name="Klenk H.-P."/>
        </authorList>
    </citation>
    <scope>NUCLEOTIDE SEQUENCE [LARGE SCALE GENOMIC DNA]</scope>
    <source>
        <strain evidence="3">ATCC 25078 / DSM 43160 / JCM 3152 / KCC A-0152 / KCTC 9177 / NBRC 13315 / NRRL B-3577 / G-20</strain>
    </source>
</reference>
<reference evidence="3" key="2">
    <citation type="submission" date="2010-01" db="EMBL/GenBank/DDBJ databases">
        <title>The complete genome of Geodermatophilus obscurus DSM 43160.</title>
        <authorList>
            <consortium name="US DOE Joint Genome Institute (JGI-PGF)"/>
            <person name="Lucas S."/>
            <person name="Copeland A."/>
            <person name="Lapidus A."/>
            <person name="Glavina del Rio T."/>
            <person name="Dalin E."/>
            <person name="Tice H."/>
            <person name="Bruce D."/>
            <person name="Goodwin L."/>
            <person name="Pitluck S."/>
            <person name="Kyrpides N."/>
            <person name="Mavromatis K."/>
            <person name="Ivanova N."/>
            <person name="Munk A.C."/>
            <person name="Brettin T."/>
            <person name="Detter J.C."/>
            <person name="Han C."/>
            <person name="Larimer F."/>
            <person name="Land M."/>
            <person name="Hauser L."/>
            <person name="Markowitz V."/>
            <person name="Cheng J.-F."/>
            <person name="Hugenholtz P."/>
            <person name="Woyke T."/>
            <person name="Wu D."/>
            <person name="Jando M."/>
            <person name="Schneider S."/>
            <person name="Klenk H.-P."/>
            <person name="Eisen J.A."/>
        </authorList>
    </citation>
    <scope>NUCLEOTIDE SEQUENCE [LARGE SCALE GENOMIC DNA]</scope>
    <source>
        <strain evidence="3">ATCC 25078 / DSM 43160 / JCM 3152 / KCC A-0152 / KCTC 9177 / NBRC 13315 / NRRL B-3577 / G-20</strain>
    </source>
</reference>
<dbReference type="AlphaFoldDB" id="D2S7K8"/>
<dbReference type="STRING" id="526225.Gobs_2837"/>
<proteinExistence type="predicted"/>
<feature type="compositionally biased region" description="Low complexity" evidence="1">
    <location>
        <begin position="155"/>
        <end position="170"/>
    </location>
</feature>
<protein>
    <recommendedName>
        <fullName evidence="4">Permease family protein</fullName>
    </recommendedName>
</protein>
<dbReference type="HOGENOM" id="CLU_870850_0_0_11"/>
<evidence type="ECO:0000313" key="2">
    <source>
        <dbReference type="EMBL" id="ADB75467.1"/>
    </source>
</evidence>
<evidence type="ECO:0000313" key="3">
    <source>
        <dbReference type="Proteomes" id="UP000001382"/>
    </source>
</evidence>
<accession>D2S7K8</accession>
<organism evidence="2 3">
    <name type="scientific">Geodermatophilus obscurus (strain ATCC 25078 / DSM 43160 / JCM 3152 / CCUG 61914 / KCC A-0152 / KCTC 9177 / NBRC 13315 / NRRL B-3577 / G-20)</name>
    <dbReference type="NCBI Taxonomy" id="526225"/>
    <lineage>
        <taxon>Bacteria</taxon>
        <taxon>Bacillati</taxon>
        <taxon>Actinomycetota</taxon>
        <taxon>Actinomycetes</taxon>
        <taxon>Geodermatophilales</taxon>
        <taxon>Geodermatophilaceae</taxon>
        <taxon>Geodermatophilus</taxon>
    </lineage>
</organism>
<evidence type="ECO:0008006" key="4">
    <source>
        <dbReference type="Google" id="ProtNLM"/>
    </source>
</evidence>
<keyword evidence="3" id="KW-1185">Reference proteome</keyword>
<dbReference type="Proteomes" id="UP000001382">
    <property type="component" value="Chromosome"/>
</dbReference>
<dbReference type="eggNOG" id="COG2233">
    <property type="taxonomic scope" value="Bacteria"/>
</dbReference>
<evidence type="ECO:0000256" key="1">
    <source>
        <dbReference type="SAM" id="MobiDB-lite"/>
    </source>
</evidence>
<feature type="region of interest" description="Disordered" evidence="1">
    <location>
        <begin position="292"/>
        <end position="319"/>
    </location>
</feature>
<sequence length="319" mass="33662">MALWIKKGTAGAADTGVHPVDEVLPPGPMVAYGLRHVLSMYAGVVAVPLIVGTALELAPRQISSTSPSRAGSRSSSTRASAPSRSPPSCSPCCSTRGAGSPTRRRSSPRPRRSARPTRGTPRGSSSSTPTPTTRPRRGRRAAPRAATTERRGRRSGPVPSSPARSPGSPARVPPGPRCSRRWTACGSCPPRSASPWPRRRPRAWPGSSCTTPVRQVHAAMRGRSTHGSRPSDHRCAGRPSSLTCHLRHRLHRRACAGGDARSDLRRMGVVRASSARGHRAEFSALQFWRAIAGPDPVGPTEQPGGVPTSGTAPDRCLGS</sequence>
<feature type="compositionally biased region" description="Low complexity" evidence="1">
    <location>
        <begin position="63"/>
        <end position="83"/>
    </location>
</feature>
<dbReference type="OrthoDB" id="9805749at2"/>